<gene>
    <name evidence="2" type="ORF">SAMN05216296_2410</name>
</gene>
<dbReference type="RefSeq" id="WP_090195547.1">
    <property type="nucleotide sequence ID" value="NZ_LT629785.1"/>
</dbReference>
<evidence type="ECO:0000313" key="2">
    <source>
        <dbReference type="EMBL" id="SDU20877.1"/>
    </source>
</evidence>
<keyword evidence="3" id="KW-1185">Reference proteome</keyword>
<name>A0A1H2GMM3_9PSED</name>
<dbReference type="Proteomes" id="UP000243232">
    <property type="component" value="Chromosome I"/>
</dbReference>
<organism evidence="2 3">
    <name type="scientific">Pseudomonas pohangensis</name>
    <dbReference type="NCBI Taxonomy" id="364197"/>
    <lineage>
        <taxon>Bacteria</taxon>
        <taxon>Pseudomonadati</taxon>
        <taxon>Pseudomonadota</taxon>
        <taxon>Gammaproteobacteria</taxon>
        <taxon>Pseudomonadales</taxon>
        <taxon>Pseudomonadaceae</taxon>
        <taxon>Pseudomonas</taxon>
    </lineage>
</organism>
<evidence type="ECO:0000256" key="1">
    <source>
        <dbReference type="SAM" id="MobiDB-lite"/>
    </source>
</evidence>
<protein>
    <submittedName>
        <fullName evidence="2">Uncharacterized protein</fullName>
    </submittedName>
</protein>
<dbReference type="OrthoDB" id="6900024at2"/>
<proteinExistence type="predicted"/>
<dbReference type="STRING" id="364197.SAMN05216296_2410"/>
<accession>A0A1H2GMM3</accession>
<evidence type="ECO:0000313" key="3">
    <source>
        <dbReference type="Proteomes" id="UP000243232"/>
    </source>
</evidence>
<reference evidence="3" key="1">
    <citation type="submission" date="2016-10" db="EMBL/GenBank/DDBJ databases">
        <authorList>
            <person name="Varghese N."/>
            <person name="Submissions S."/>
        </authorList>
    </citation>
    <scope>NUCLEOTIDE SEQUENCE [LARGE SCALE GENOMIC DNA]</scope>
    <source>
        <strain evidence="3">DSM 17875</strain>
    </source>
</reference>
<dbReference type="EMBL" id="LT629785">
    <property type="protein sequence ID" value="SDU20877.1"/>
    <property type="molecule type" value="Genomic_DNA"/>
</dbReference>
<sequence length="273" mass="30116">MEKIYPFLDWLTTREALNWLKNLTNTQVTESQLLSSCMAKQCDVYMYVSGVRGWTEAIGDEQEVVGDGFNKVLNADQVIDHDFPEDLDFCFEGQVYVADSYGNGPFNVVWRGLVPGSSVQGRFKPSDIQALAAKMNEAHNPLSTAVLSKPEEFKAGKKFSEAEVARLSQALDDECYSRDIVEGGAAKEEQKQQPEASTCGLTFPYATRELAVMLAAARKYWADYTSDKRQPTQKEIGLDIGESLGLPRQSSGDPARKAIILAAAIKPDTIPDS</sequence>
<feature type="region of interest" description="Disordered" evidence="1">
    <location>
        <begin position="231"/>
        <end position="253"/>
    </location>
</feature>
<dbReference type="AlphaFoldDB" id="A0A1H2GMM3"/>